<feature type="active site" evidence="6">
    <location>
        <position position="151"/>
    </location>
</feature>
<keyword evidence="3 6" id="KW-0378">Hydrolase</keyword>
<dbReference type="PANTHER" id="PTHR10127:SF780">
    <property type="entry name" value="METALLOENDOPEPTIDASE"/>
    <property type="match status" value="1"/>
</dbReference>
<organism evidence="9 10">
    <name type="scientific">Ridgeia piscesae</name>
    <name type="common">Tubeworm</name>
    <dbReference type="NCBI Taxonomy" id="27915"/>
    <lineage>
        <taxon>Eukaryota</taxon>
        <taxon>Metazoa</taxon>
        <taxon>Spiralia</taxon>
        <taxon>Lophotrochozoa</taxon>
        <taxon>Annelida</taxon>
        <taxon>Polychaeta</taxon>
        <taxon>Sedentaria</taxon>
        <taxon>Canalipalpata</taxon>
        <taxon>Sabellida</taxon>
        <taxon>Siboglinidae</taxon>
        <taxon>Ridgeia</taxon>
    </lineage>
</organism>
<dbReference type="AlphaFoldDB" id="A0AAD9P631"/>
<feature type="binding site" evidence="6">
    <location>
        <position position="160"/>
    </location>
    <ligand>
        <name>Zn(2+)</name>
        <dbReference type="ChEBI" id="CHEBI:29105"/>
        <note>catalytic</note>
    </ligand>
</feature>
<evidence type="ECO:0000256" key="7">
    <source>
        <dbReference type="RuleBase" id="RU361183"/>
    </source>
</evidence>
<keyword evidence="4 6" id="KW-0862">Zinc</keyword>
<evidence type="ECO:0000313" key="9">
    <source>
        <dbReference type="EMBL" id="KAK2188836.1"/>
    </source>
</evidence>
<evidence type="ECO:0000313" key="10">
    <source>
        <dbReference type="Proteomes" id="UP001209878"/>
    </source>
</evidence>
<dbReference type="PANTHER" id="PTHR10127">
    <property type="entry name" value="DISCOIDIN, CUB, EGF, LAMININ , AND ZINC METALLOPROTEASE DOMAIN CONTAINING"/>
    <property type="match status" value="1"/>
</dbReference>
<dbReference type="EC" id="3.4.24.-" evidence="7"/>
<evidence type="ECO:0000256" key="2">
    <source>
        <dbReference type="ARBA" id="ARBA00022723"/>
    </source>
</evidence>
<comment type="caution">
    <text evidence="9">The sequence shown here is derived from an EMBL/GenBank/DDBJ whole genome shotgun (WGS) entry which is preliminary data.</text>
</comment>
<dbReference type="SUPFAM" id="SSF55486">
    <property type="entry name" value="Metalloproteases ('zincins'), catalytic domain"/>
    <property type="match status" value="1"/>
</dbReference>
<evidence type="ECO:0000256" key="1">
    <source>
        <dbReference type="ARBA" id="ARBA00022670"/>
    </source>
</evidence>
<evidence type="ECO:0000256" key="4">
    <source>
        <dbReference type="ARBA" id="ARBA00022833"/>
    </source>
</evidence>
<name>A0AAD9P631_RIDPI</name>
<feature type="binding site" evidence="6">
    <location>
        <position position="150"/>
    </location>
    <ligand>
        <name>Zn(2+)</name>
        <dbReference type="ChEBI" id="CHEBI:29105"/>
        <note>catalytic</note>
    </ligand>
</feature>
<keyword evidence="10" id="KW-1185">Reference proteome</keyword>
<evidence type="ECO:0000256" key="6">
    <source>
        <dbReference type="PROSITE-ProRule" id="PRU01211"/>
    </source>
</evidence>
<dbReference type="GO" id="GO:0008270">
    <property type="term" value="F:zinc ion binding"/>
    <property type="evidence" value="ECO:0007669"/>
    <property type="project" value="UniProtKB-UniRule"/>
</dbReference>
<sequence>MFQARWIVNITDNERRPDNTSTDETTHCYGMPCDKWQRVQRKMVKFRARAAAADGQPAFDIPFEIENTETMKTGKDRFDVCIVLTEEQMDKLLELQQEEFFNGNNKRRRKRTEDEDIVQRCWSYIGKVYITPQLVNLQPYCYKLMTIVAHEIGHTLGLTHEHQRSDRDHFIRIVYENLQYYKDAFVKLPLSADNFLPYNFNSIMHYAPKIGSFAETETTIETRNPLYQHNLGQRVGLSFLTSKSINFAYCNDSCKTKLPQPCQREGYQDPNHCDRCRCPDGFGGKYCQM</sequence>
<dbReference type="PROSITE" id="PS51864">
    <property type="entry name" value="ASTACIN"/>
    <property type="match status" value="1"/>
</dbReference>
<comment type="caution">
    <text evidence="6">Lacks conserved residue(s) required for the propagation of feature annotation.</text>
</comment>
<dbReference type="SMART" id="SM00235">
    <property type="entry name" value="ZnMc"/>
    <property type="match status" value="1"/>
</dbReference>
<gene>
    <name evidence="9" type="ORF">NP493_122g04002</name>
</gene>
<feature type="domain" description="Peptidase M12A" evidence="8">
    <location>
        <begin position="49"/>
        <end position="251"/>
    </location>
</feature>
<evidence type="ECO:0000256" key="3">
    <source>
        <dbReference type="ARBA" id="ARBA00022801"/>
    </source>
</evidence>
<dbReference type="InterPro" id="IPR006026">
    <property type="entry name" value="Peptidase_Metallo"/>
</dbReference>
<dbReference type="EMBL" id="JAODUO010000121">
    <property type="protein sequence ID" value="KAK2188836.1"/>
    <property type="molecule type" value="Genomic_DNA"/>
</dbReference>
<evidence type="ECO:0000259" key="8">
    <source>
        <dbReference type="PROSITE" id="PS51864"/>
    </source>
</evidence>
<dbReference type="InterPro" id="IPR024079">
    <property type="entry name" value="MetalloPept_cat_dom_sf"/>
</dbReference>
<dbReference type="Gene3D" id="3.40.390.10">
    <property type="entry name" value="Collagenase (Catalytic Domain)"/>
    <property type="match status" value="1"/>
</dbReference>
<dbReference type="Pfam" id="PF01400">
    <property type="entry name" value="Astacin"/>
    <property type="match status" value="1"/>
</dbReference>
<dbReference type="GO" id="GO:0004222">
    <property type="term" value="F:metalloendopeptidase activity"/>
    <property type="evidence" value="ECO:0007669"/>
    <property type="project" value="UniProtKB-UniRule"/>
</dbReference>
<evidence type="ECO:0000256" key="5">
    <source>
        <dbReference type="ARBA" id="ARBA00023049"/>
    </source>
</evidence>
<proteinExistence type="predicted"/>
<keyword evidence="1 6" id="KW-0645">Protease</keyword>
<feature type="binding site" evidence="6">
    <location>
        <position position="154"/>
    </location>
    <ligand>
        <name>Zn(2+)</name>
        <dbReference type="ChEBI" id="CHEBI:29105"/>
        <note>catalytic</note>
    </ligand>
</feature>
<dbReference type="GO" id="GO:0006508">
    <property type="term" value="P:proteolysis"/>
    <property type="evidence" value="ECO:0007669"/>
    <property type="project" value="UniProtKB-KW"/>
</dbReference>
<reference evidence="9" key="1">
    <citation type="journal article" date="2023" name="Mol. Biol. Evol.">
        <title>Third-Generation Sequencing Reveals the Adaptive Role of the Epigenome in Three Deep-Sea Polychaetes.</title>
        <authorList>
            <person name="Perez M."/>
            <person name="Aroh O."/>
            <person name="Sun Y."/>
            <person name="Lan Y."/>
            <person name="Juniper S.K."/>
            <person name="Young C.R."/>
            <person name="Angers B."/>
            <person name="Qian P.Y."/>
        </authorList>
    </citation>
    <scope>NUCLEOTIDE SEQUENCE</scope>
    <source>
        <strain evidence="9">R07B-5</strain>
    </source>
</reference>
<dbReference type="InterPro" id="IPR001506">
    <property type="entry name" value="Peptidase_M12A"/>
</dbReference>
<accession>A0AAD9P631</accession>
<dbReference type="PRINTS" id="PR00480">
    <property type="entry name" value="ASTACIN"/>
</dbReference>
<comment type="cofactor">
    <cofactor evidence="6 7">
        <name>Zn(2+)</name>
        <dbReference type="ChEBI" id="CHEBI:29105"/>
    </cofactor>
    <text evidence="6 7">Binds 1 zinc ion per subunit.</text>
</comment>
<dbReference type="Proteomes" id="UP001209878">
    <property type="component" value="Unassembled WGS sequence"/>
</dbReference>
<protein>
    <recommendedName>
        <fullName evidence="7">Metalloendopeptidase</fullName>
        <ecNumber evidence="7">3.4.24.-</ecNumber>
    </recommendedName>
</protein>
<keyword evidence="5 6" id="KW-0482">Metalloprotease</keyword>
<keyword evidence="2 6" id="KW-0479">Metal-binding</keyword>